<keyword evidence="4" id="KW-1185">Reference proteome</keyword>
<reference evidence="4" key="1">
    <citation type="submission" date="2016-10" db="EMBL/GenBank/DDBJ databases">
        <authorList>
            <person name="Varghese N."/>
            <person name="Submissions S."/>
        </authorList>
    </citation>
    <scope>NUCLEOTIDE SEQUENCE [LARGE SCALE GENOMIC DNA]</scope>
    <source>
        <strain evidence="4">CGMCC 4.3504</strain>
    </source>
</reference>
<keyword evidence="2" id="KW-0503">Monooxygenase</keyword>
<dbReference type="Proteomes" id="UP000182100">
    <property type="component" value="Unassembled WGS sequence"/>
</dbReference>
<dbReference type="InterPro" id="IPR036396">
    <property type="entry name" value="Cyt_P450_sf"/>
</dbReference>
<dbReference type="Gene3D" id="1.10.630.10">
    <property type="entry name" value="Cytochrome P450"/>
    <property type="match status" value="1"/>
</dbReference>
<dbReference type="EMBL" id="FMZK01000002">
    <property type="protein sequence ID" value="SDC42325.1"/>
    <property type="molecule type" value="Genomic_DNA"/>
</dbReference>
<dbReference type="Pfam" id="PF00067">
    <property type="entry name" value="p450"/>
    <property type="match status" value="1"/>
</dbReference>
<dbReference type="GO" id="GO:0016705">
    <property type="term" value="F:oxidoreductase activity, acting on paired donors, with incorporation or reduction of molecular oxygen"/>
    <property type="evidence" value="ECO:0007669"/>
    <property type="project" value="InterPro"/>
</dbReference>
<dbReference type="PANTHER" id="PTHR46696:SF1">
    <property type="entry name" value="CYTOCHROME P450 YJIB-RELATED"/>
    <property type="match status" value="1"/>
</dbReference>
<dbReference type="PROSITE" id="PS00086">
    <property type="entry name" value="CYTOCHROME_P450"/>
    <property type="match status" value="1"/>
</dbReference>
<sequence length="422" mass="45890">MSGGAPRVAVDPFACPVMTMQRKPEVHDVFREAGPVVEVNAPAGGPAWVVTDDALAREVLADPRFVKDPDLAPAAWQGVDDGLDSPVPELRPFTLIAVDGEAHRRLRRIHAPAFNPRRLAERTDRIAAVADRLFTELADASDRSGEPAELIGGFAYHFPLLVICELLGVPVTDPAMAREAVSVLKALGLGSPQSGEGGGTDPAGGVPDTSALENLLLEAVRSARRNDTRTMTRVLYERAQAEFGSVSDDQLVYMITGLIFAGHDTTGSFLGFLLAEVLAGRLAADADDDAVSRFVEEALRYHPPVPYTLWRFTATEVVLGGVRLPRGAPVLVDIEGTNTDGRHHDDPHAFHPDRPSWRRLTFGDGPHYCIGEQLAQLESRTMIGVLRSKFPEARLAVPYDELRWSRKGAQTARLTELPARLR</sequence>
<dbReference type="InterPro" id="IPR001128">
    <property type="entry name" value="Cyt_P450"/>
</dbReference>
<keyword evidence="2" id="KW-0349">Heme</keyword>
<accession>A0A1G6LHS0</accession>
<dbReference type="InterPro" id="IPR017972">
    <property type="entry name" value="Cyt_P450_CS"/>
</dbReference>
<keyword evidence="2" id="KW-0479">Metal-binding</keyword>
<dbReference type="AlphaFoldDB" id="A0A1G6LHS0"/>
<evidence type="ECO:0000313" key="3">
    <source>
        <dbReference type="EMBL" id="SDC42325.1"/>
    </source>
</evidence>
<evidence type="ECO:0000313" key="4">
    <source>
        <dbReference type="Proteomes" id="UP000182100"/>
    </source>
</evidence>
<evidence type="ECO:0000256" key="2">
    <source>
        <dbReference type="RuleBase" id="RU000461"/>
    </source>
</evidence>
<organism evidence="3 4">
    <name type="scientific">Streptomyces prasinopilosus</name>
    <dbReference type="NCBI Taxonomy" id="67344"/>
    <lineage>
        <taxon>Bacteria</taxon>
        <taxon>Bacillati</taxon>
        <taxon>Actinomycetota</taxon>
        <taxon>Actinomycetes</taxon>
        <taxon>Kitasatosporales</taxon>
        <taxon>Streptomycetaceae</taxon>
        <taxon>Streptomyces</taxon>
    </lineage>
</organism>
<dbReference type="InterPro" id="IPR002397">
    <property type="entry name" value="Cyt_P450_B"/>
</dbReference>
<keyword evidence="2" id="KW-0408">Iron</keyword>
<protein>
    <submittedName>
        <fullName evidence="3">13-deoxydaunorubicin hydroxylase</fullName>
    </submittedName>
</protein>
<dbReference type="GO" id="GO:0005506">
    <property type="term" value="F:iron ion binding"/>
    <property type="evidence" value="ECO:0007669"/>
    <property type="project" value="InterPro"/>
</dbReference>
<dbReference type="GO" id="GO:0020037">
    <property type="term" value="F:heme binding"/>
    <property type="evidence" value="ECO:0007669"/>
    <property type="project" value="InterPro"/>
</dbReference>
<proteinExistence type="inferred from homology"/>
<comment type="similarity">
    <text evidence="1 2">Belongs to the cytochrome P450 family.</text>
</comment>
<dbReference type="PRINTS" id="PR00385">
    <property type="entry name" value="P450"/>
</dbReference>
<dbReference type="GO" id="GO:0004497">
    <property type="term" value="F:monooxygenase activity"/>
    <property type="evidence" value="ECO:0007669"/>
    <property type="project" value="UniProtKB-KW"/>
</dbReference>
<dbReference type="STRING" id="67344.SAMN05216505_102103"/>
<dbReference type="PRINTS" id="PR00359">
    <property type="entry name" value="BP450"/>
</dbReference>
<name>A0A1G6LHS0_9ACTN</name>
<gene>
    <name evidence="3" type="ORF">SAMN05216505_102103</name>
</gene>
<keyword evidence="2" id="KW-0560">Oxidoreductase</keyword>
<evidence type="ECO:0000256" key="1">
    <source>
        <dbReference type="ARBA" id="ARBA00010617"/>
    </source>
</evidence>
<dbReference type="PANTHER" id="PTHR46696">
    <property type="entry name" value="P450, PUTATIVE (EUROFUNG)-RELATED"/>
    <property type="match status" value="1"/>
</dbReference>
<dbReference type="SUPFAM" id="SSF48264">
    <property type="entry name" value="Cytochrome P450"/>
    <property type="match status" value="1"/>
</dbReference>